<proteinExistence type="predicted"/>
<comment type="caution">
    <text evidence="2">The sequence shown here is derived from an EMBL/GenBank/DDBJ whole genome shotgun (WGS) entry which is preliminary data.</text>
</comment>
<evidence type="ECO:0008006" key="4">
    <source>
        <dbReference type="Google" id="ProtNLM"/>
    </source>
</evidence>
<evidence type="ECO:0000313" key="3">
    <source>
        <dbReference type="Proteomes" id="UP000639973"/>
    </source>
</evidence>
<dbReference type="RefSeq" id="WP_188972279.1">
    <property type="nucleotide sequence ID" value="NZ_BMOL01000011.1"/>
</dbReference>
<dbReference type="EMBL" id="BMOL01000011">
    <property type="protein sequence ID" value="GGL85273.1"/>
    <property type="molecule type" value="Genomic_DNA"/>
</dbReference>
<organism evidence="2 3">
    <name type="scientific">Deinococcus aerolatus</name>
    <dbReference type="NCBI Taxonomy" id="522487"/>
    <lineage>
        <taxon>Bacteria</taxon>
        <taxon>Thermotogati</taxon>
        <taxon>Deinococcota</taxon>
        <taxon>Deinococci</taxon>
        <taxon>Deinococcales</taxon>
        <taxon>Deinococcaceae</taxon>
        <taxon>Deinococcus</taxon>
    </lineage>
</organism>
<sequence>MKRTRLRLRQTTQEFWFIPAVMTALALILAEAGISTEEAYGVPDGLSFVYSGGETGSRNLLSAIAGSSIGVAGTVFSITIAALSYAAGSMGPRLLDNFTRDRGNQLTLGTFIATFAFSLYTLRAVTGSQDQPFVPHYNVTFALVLAIASVAMLVYYLAHVTGSINITHVANLLRNDMRDSLMSATQKEDPNRDLAVAPPPAFWQGGEVLHAPSGGYLQLLDHDLLLGRADEANVALLLHVRPGDYVFPNSVIAVGVPRLPDGVMDALTLGDRRTVGQDLEYSVRQLAEVAARALSPGVNDPVTAIDVIDRFGDALCSLQDRRWPDGVYYQDHQLRLVVPVTDFDGLTNTMFNMIRQYGKGSPSVMLRMLEVFRTTASCLKDDERRAAIRRHARLVYEDALANTANSGDRADIEKRYRELLDTLANGQDAEVKAAAQHAVQQAQGNRVR</sequence>
<keyword evidence="1" id="KW-1133">Transmembrane helix</keyword>
<keyword evidence="3" id="KW-1185">Reference proteome</keyword>
<reference evidence="3" key="1">
    <citation type="journal article" date="2019" name="Int. J. Syst. Evol. Microbiol.">
        <title>The Global Catalogue of Microorganisms (GCM) 10K type strain sequencing project: providing services to taxonomists for standard genome sequencing and annotation.</title>
        <authorList>
            <consortium name="The Broad Institute Genomics Platform"/>
            <consortium name="The Broad Institute Genome Sequencing Center for Infectious Disease"/>
            <person name="Wu L."/>
            <person name="Ma J."/>
        </authorList>
    </citation>
    <scope>NUCLEOTIDE SEQUENCE [LARGE SCALE GENOMIC DNA]</scope>
    <source>
        <strain evidence="3">JCM 15442</strain>
    </source>
</reference>
<dbReference type="Pfam" id="PF10011">
    <property type="entry name" value="DUF2254"/>
    <property type="match status" value="1"/>
</dbReference>
<dbReference type="Proteomes" id="UP000639973">
    <property type="component" value="Unassembled WGS sequence"/>
</dbReference>
<feature type="transmembrane region" description="Helical" evidence="1">
    <location>
        <begin position="137"/>
        <end position="158"/>
    </location>
</feature>
<evidence type="ECO:0000256" key="1">
    <source>
        <dbReference type="SAM" id="Phobius"/>
    </source>
</evidence>
<keyword evidence="1" id="KW-0812">Transmembrane</keyword>
<evidence type="ECO:0000313" key="2">
    <source>
        <dbReference type="EMBL" id="GGL85273.1"/>
    </source>
</evidence>
<keyword evidence="1" id="KW-0472">Membrane</keyword>
<feature type="transmembrane region" description="Helical" evidence="1">
    <location>
        <begin position="63"/>
        <end position="85"/>
    </location>
</feature>
<gene>
    <name evidence="2" type="ORF">GCM10010840_24000</name>
</gene>
<name>A0ABQ2GBP7_9DEIO</name>
<feature type="transmembrane region" description="Helical" evidence="1">
    <location>
        <begin position="106"/>
        <end position="125"/>
    </location>
</feature>
<dbReference type="InterPro" id="IPR018723">
    <property type="entry name" value="DUF2254_membrane"/>
</dbReference>
<protein>
    <recommendedName>
        <fullName evidence="4">DUF2254 domain-containing protein</fullName>
    </recommendedName>
</protein>
<accession>A0ABQ2GBP7</accession>